<dbReference type="Proteomes" id="UP000502665">
    <property type="component" value="Chromosome"/>
</dbReference>
<keyword evidence="4 9" id="KW-0012">Acyltransferase</keyword>
<dbReference type="InterPro" id="IPR050091">
    <property type="entry name" value="PKS_NRPS_Biosynth_Enz"/>
</dbReference>
<dbReference type="GO" id="GO:0004315">
    <property type="term" value="F:3-oxoacyl-[acyl-carrier-protein] synthase activity"/>
    <property type="evidence" value="ECO:0007669"/>
    <property type="project" value="InterPro"/>
</dbReference>
<dbReference type="Pfam" id="PF00698">
    <property type="entry name" value="Acyl_transf_1"/>
    <property type="match status" value="1"/>
</dbReference>
<dbReference type="Gene3D" id="3.10.129.110">
    <property type="entry name" value="Polyketide synthase dehydratase"/>
    <property type="match status" value="1"/>
</dbReference>
<dbReference type="PROSITE" id="PS52019">
    <property type="entry name" value="PKS_MFAS_DH"/>
    <property type="match status" value="1"/>
</dbReference>
<dbReference type="SUPFAM" id="SSF56214">
    <property type="entry name" value="4'-phosphopantetheinyl transferase"/>
    <property type="match status" value="2"/>
</dbReference>
<evidence type="ECO:0000313" key="10">
    <source>
        <dbReference type="Proteomes" id="UP000502665"/>
    </source>
</evidence>
<evidence type="ECO:0000256" key="6">
    <source>
        <dbReference type="SAM" id="MobiDB-lite"/>
    </source>
</evidence>
<dbReference type="Pfam" id="PF16197">
    <property type="entry name" value="KAsynt_C_assoc"/>
    <property type="match status" value="1"/>
</dbReference>
<dbReference type="PROSITE" id="PS00606">
    <property type="entry name" value="KS3_1"/>
    <property type="match status" value="1"/>
</dbReference>
<evidence type="ECO:0000256" key="1">
    <source>
        <dbReference type="ARBA" id="ARBA00022450"/>
    </source>
</evidence>
<keyword evidence="2" id="KW-0597">Phosphoprotein</keyword>
<dbReference type="SMART" id="SM00825">
    <property type="entry name" value="PKS_KS"/>
    <property type="match status" value="1"/>
</dbReference>
<dbReference type="SUPFAM" id="SSF52151">
    <property type="entry name" value="FabD/lysophospholipase-like"/>
    <property type="match status" value="1"/>
</dbReference>
<dbReference type="InterPro" id="IPR014043">
    <property type="entry name" value="Acyl_transferase_dom"/>
</dbReference>
<dbReference type="GO" id="GO:0006633">
    <property type="term" value="P:fatty acid biosynthetic process"/>
    <property type="evidence" value="ECO:0007669"/>
    <property type="project" value="InterPro"/>
</dbReference>
<dbReference type="InterPro" id="IPR037143">
    <property type="entry name" value="4-PPantetheinyl_Trfase_dom_sf"/>
</dbReference>
<organism evidence="9 10">
    <name type="scientific">Streptomyces asoensis</name>
    <dbReference type="NCBI Taxonomy" id="249586"/>
    <lineage>
        <taxon>Bacteria</taxon>
        <taxon>Bacillati</taxon>
        <taxon>Actinomycetota</taxon>
        <taxon>Actinomycetes</taxon>
        <taxon>Kitasatosporales</taxon>
        <taxon>Streptomycetaceae</taxon>
        <taxon>Streptomyces</taxon>
    </lineage>
</organism>
<feature type="domain" description="Ketosynthase family 3 (KS3)" evidence="7">
    <location>
        <begin position="5"/>
        <end position="467"/>
    </location>
</feature>
<dbReference type="Pfam" id="PF14765">
    <property type="entry name" value="PS-DH"/>
    <property type="match status" value="1"/>
</dbReference>
<protein>
    <submittedName>
        <fullName evidence="9">Acyltransferase domain-containing protein</fullName>
    </submittedName>
</protein>
<dbReference type="InterPro" id="IPR049551">
    <property type="entry name" value="PKS_DH_C"/>
</dbReference>
<feature type="active site" description="Proton donor; for dehydratase activity" evidence="5">
    <location>
        <position position="1166"/>
    </location>
</feature>
<dbReference type="Gene3D" id="3.40.47.10">
    <property type="match status" value="1"/>
</dbReference>
<dbReference type="InterPro" id="IPR049900">
    <property type="entry name" value="PKS_mFAS_DH"/>
</dbReference>
<dbReference type="InterPro" id="IPR016035">
    <property type="entry name" value="Acyl_Trfase/lysoPLipase"/>
</dbReference>
<dbReference type="GO" id="GO:0008897">
    <property type="term" value="F:holo-[acyl-carrier-protein] synthase activity"/>
    <property type="evidence" value="ECO:0007669"/>
    <property type="project" value="InterPro"/>
</dbReference>
<accession>A0A6M4WY62</accession>
<feature type="active site" description="Proton acceptor; for dehydratase activity" evidence="5">
    <location>
        <position position="1006"/>
    </location>
</feature>
<dbReference type="Pfam" id="PF02801">
    <property type="entry name" value="Ketoacyl-synt_C"/>
    <property type="match status" value="1"/>
</dbReference>
<gene>
    <name evidence="9" type="ORF">G9272_38505</name>
</gene>
<feature type="region of interest" description="Disordered" evidence="6">
    <location>
        <begin position="878"/>
        <end position="901"/>
    </location>
</feature>
<dbReference type="PROSITE" id="PS52004">
    <property type="entry name" value="KS3_2"/>
    <property type="match status" value="1"/>
</dbReference>
<dbReference type="InterPro" id="IPR014031">
    <property type="entry name" value="Ketoacyl_synth_C"/>
</dbReference>
<evidence type="ECO:0000259" key="8">
    <source>
        <dbReference type="PROSITE" id="PS52019"/>
    </source>
</evidence>
<dbReference type="GO" id="GO:0071770">
    <property type="term" value="P:DIM/DIP cell wall layer assembly"/>
    <property type="evidence" value="ECO:0007669"/>
    <property type="project" value="TreeGrafter"/>
</dbReference>
<dbReference type="SUPFAM" id="SSF53901">
    <property type="entry name" value="Thiolase-like"/>
    <property type="match status" value="1"/>
</dbReference>
<dbReference type="PANTHER" id="PTHR43775:SF37">
    <property type="entry name" value="SI:DKEY-61P9.11"/>
    <property type="match status" value="1"/>
</dbReference>
<evidence type="ECO:0000259" key="7">
    <source>
        <dbReference type="PROSITE" id="PS52004"/>
    </source>
</evidence>
<dbReference type="InterPro" id="IPR042104">
    <property type="entry name" value="PKS_dehydratase_sf"/>
</dbReference>
<name>A0A6M4WY62_9ACTN</name>
<dbReference type="InterPro" id="IPR001227">
    <property type="entry name" value="Ac_transferase_dom_sf"/>
</dbReference>
<dbReference type="GO" id="GO:0000287">
    <property type="term" value="F:magnesium ion binding"/>
    <property type="evidence" value="ECO:0007669"/>
    <property type="project" value="InterPro"/>
</dbReference>
<dbReference type="EMBL" id="CP049838">
    <property type="protein sequence ID" value="QJT05484.1"/>
    <property type="molecule type" value="Genomic_DNA"/>
</dbReference>
<proteinExistence type="predicted"/>
<evidence type="ECO:0000256" key="4">
    <source>
        <dbReference type="ARBA" id="ARBA00023315"/>
    </source>
</evidence>
<dbReference type="GO" id="GO:0004312">
    <property type="term" value="F:fatty acid synthase activity"/>
    <property type="evidence" value="ECO:0007669"/>
    <property type="project" value="TreeGrafter"/>
</dbReference>
<evidence type="ECO:0000313" key="9">
    <source>
        <dbReference type="EMBL" id="QJT05484.1"/>
    </source>
</evidence>
<feature type="domain" description="PKS/mFAS DH" evidence="8">
    <location>
        <begin position="970"/>
        <end position="1251"/>
    </location>
</feature>
<sequence>MAARHQPVAIVGMAVLLPGASDLDAYWRNLRDGVDAIGEVPEGRWDAEYYRPGTASDPAVADRVYARRGGFVDGLAEVEVTRFGIMPHSVAGTEPDQLIALHVASAALDDAGGPDRLPDRGRVGVVLGRGGYLGPGLVRLDQRVRTAGQLVRTLGELLPDLTSDQLGRVRAAFTERLGPDSPESAIGLVPNLAASRIANRLDLRGPAYTVDAACASSLVAVDQAVAELGSGRCDLMLAGGVHHCHDITLWSVFSQLRALSPSQRSRPFHRDADGILIGEGTGVVVLKRLADAERDGDRIYAVIRGTGVASDGRAAGLVNPDPGGQAQAVRQAWRAAGLDPAEPGSIGLLEAHGTATPAGDEAELTTLAEVFGPGDGEAVLGSVKSMIGHTMPAAGVAGLVKAALAVHHGTLLPTLHCDDPHPALARTRFRTLEKAADWETTERQPVRRAAVNAFGFGGINAHVVLEEAPGTRGPRATAPPRPVLAVTEPERVLLLAADSPARLAALLDADDDTVRAAGLTPSHPHPAAGPARLGIVDPTAKRLALARRAVGKRRAWHGRSDVWFRPSPLLGADRGGPAFLFPGLEGDFTPQVDDVAAHFGLPTVSVAGDRTGDVGRHGFGVVAVGRLLDAALRRCGIVPDAVAGHSVGEWTAMATAGLYSGDEVDAFMAGFDPDSVTVAGLAFGAIGASAERVLAALRDGGRATAGLVLSHDNAPGQSMVCGPEAAVEDFVRAFRAQGVLSQVLPFRSGFHTPMLEPHLAPIKEAADRFRLYPPHTPVWSGTTAAPFPEDEAGIRSLFVRHLLEPVRFRQLTEALYAAGHRVYVQVGPGQLGSLVGDTLGGRDHLVVAANSPHRTGLAQLRRVATALWTAGAAVAPSLEPSPEPSLASSPGPSPAPVAAARAARPPVRLDLGGALVSLAPQRLAALRAELRAPVRAAGPVGPSPLDALVEGSPMAAELSALLHETADTAAALMTARAAAPAAARRAGPWHSSVRVSPDAMPYLLDHCFFPQRPGWPEVADRWPVVPATTIVQHIVDAAVDAARESTPGTVPVAVHGARFEEWLTATPAVDVPVTVTPEGPDRLAVSFGPRARATVELAAAHPPPPAPWPTDPGAERAPDHTAAQLYDERWMFHGPAFQGVTELTAIGDRHVRGVITTPPAPGALLDNVGQILGYWIMATRTERTVVFPVGMREMRFYGPHPAPGTEVGCLVRITSLTDAFLEADVQLTAGGAVWAELYGWQDRRFDNDPKTRPVERFPEHHTLSETRPGGWQLLHERWPDLASRELIMRNSLGGAERSQYAEHAPRGRRQWLLGRIAVKDAVRQWLWDQGEGPVFPAELRVRNDEAGRPHVTGVHGRVLPPLDVSLAHCAEAGVAIVRPHTPGPGPGIDIEEVTDRTPETLAAALGEGELRLLRGLSAGSGGAKALWFTRFWAAKEAVAKAEGTGFGGRPRDFTVLDATPAGDRLTVAGRLERSYTVHCAPAANPPRLPDRSYVVAWTTGHPTAKEYDAR</sequence>
<evidence type="ECO:0000256" key="5">
    <source>
        <dbReference type="PROSITE-ProRule" id="PRU01363"/>
    </source>
</evidence>
<dbReference type="InterPro" id="IPR032821">
    <property type="entry name" value="PKS_assoc"/>
</dbReference>
<dbReference type="InterPro" id="IPR020841">
    <property type="entry name" value="PKS_Beta-ketoAc_synthase_dom"/>
</dbReference>
<dbReference type="PANTHER" id="PTHR43775">
    <property type="entry name" value="FATTY ACID SYNTHASE"/>
    <property type="match status" value="1"/>
</dbReference>
<dbReference type="CDD" id="cd00833">
    <property type="entry name" value="PKS"/>
    <property type="match status" value="1"/>
</dbReference>
<dbReference type="InterPro" id="IPR014030">
    <property type="entry name" value="Ketoacyl_synth_N"/>
</dbReference>
<keyword evidence="3" id="KW-0808">Transferase</keyword>
<dbReference type="SMART" id="SM00827">
    <property type="entry name" value="PKS_AT"/>
    <property type="match status" value="1"/>
</dbReference>
<dbReference type="InterPro" id="IPR018201">
    <property type="entry name" value="Ketoacyl_synth_AS"/>
</dbReference>
<dbReference type="InterPro" id="IPR008278">
    <property type="entry name" value="4-PPantetheinyl_Trfase_dom"/>
</dbReference>
<feature type="region of interest" description="C-terminal hotdog fold" evidence="5">
    <location>
        <begin position="1117"/>
        <end position="1251"/>
    </location>
</feature>
<dbReference type="InterPro" id="IPR016039">
    <property type="entry name" value="Thiolase-like"/>
</dbReference>
<dbReference type="Pfam" id="PF00109">
    <property type="entry name" value="ketoacyl-synt"/>
    <property type="match status" value="1"/>
</dbReference>
<evidence type="ECO:0000256" key="3">
    <source>
        <dbReference type="ARBA" id="ARBA00022679"/>
    </source>
</evidence>
<feature type="region of interest" description="N-terminal hotdog fold" evidence="5">
    <location>
        <begin position="970"/>
        <end position="1102"/>
    </location>
</feature>
<dbReference type="Pfam" id="PF01648">
    <property type="entry name" value="ACPS"/>
    <property type="match status" value="1"/>
</dbReference>
<keyword evidence="10" id="KW-1185">Reference proteome</keyword>
<dbReference type="GO" id="GO:0005886">
    <property type="term" value="C:plasma membrane"/>
    <property type="evidence" value="ECO:0007669"/>
    <property type="project" value="TreeGrafter"/>
</dbReference>
<keyword evidence="1" id="KW-0596">Phosphopantetheine</keyword>
<dbReference type="Gene3D" id="3.90.470.20">
    <property type="entry name" value="4'-phosphopantetheinyl transferase domain"/>
    <property type="match status" value="2"/>
</dbReference>
<dbReference type="GO" id="GO:0005737">
    <property type="term" value="C:cytoplasm"/>
    <property type="evidence" value="ECO:0007669"/>
    <property type="project" value="TreeGrafter"/>
</dbReference>
<reference evidence="9" key="1">
    <citation type="submission" date="2020-03" db="EMBL/GenBank/DDBJ databases">
        <title>Molecular networking-based the target discovery of potent antiproliferative macrolactams: 5/6/7/16 polycyclic ansamycins and glycosylated trienomycin from Streptomyces cacaoi subsp. asoensis.</title>
        <authorList>
            <person name="Liu L.-L."/>
        </authorList>
    </citation>
    <scope>NUCLEOTIDE SEQUENCE [LARGE SCALE GENOMIC DNA]</scope>
    <source>
        <strain evidence="9">H2S5</strain>
    </source>
</reference>
<evidence type="ECO:0000256" key="2">
    <source>
        <dbReference type="ARBA" id="ARBA00022553"/>
    </source>
</evidence>
<dbReference type="Gene3D" id="3.40.366.10">
    <property type="entry name" value="Malonyl-Coenzyme A Acyl Carrier Protein, domain 2"/>
    <property type="match status" value="1"/>
</dbReference>